<proteinExistence type="predicted"/>
<accession>A0A8X6TLC6</accession>
<dbReference type="GO" id="GO:0003697">
    <property type="term" value="F:single-stranded DNA binding"/>
    <property type="evidence" value="ECO:0007669"/>
    <property type="project" value="InterPro"/>
</dbReference>
<reference evidence="1" key="1">
    <citation type="submission" date="2020-08" db="EMBL/GenBank/DDBJ databases">
        <title>Multicomponent nature underlies the extraordinary mechanical properties of spider dragline silk.</title>
        <authorList>
            <person name="Kono N."/>
            <person name="Nakamura H."/>
            <person name="Mori M."/>
            <person name="Yoshida Y."/>
            <person name="Ohtoshi R."/>
            <person name="Malay A.D."/>
            <person name="Moran D.A.P."/>
            <person name="Tomita M."/>
            <person name="Numata K."/>
            <person name="Arakawa K."/>
        </authorList>
    </citation>
    <scope>NUCLEOTIDE SEQUENCE</scope>
</reference>
<dbReference type="GO" id="GO:1990879">
    <property type="term" value="C:CST complex"/>
    <property type="evidence" value="ECO:0007669"/>
    <property type="project" value="InterPro"/>
</dbReference>
<keyword evidence="2" id="KW-1185">Reference proteome</keyword>
<dbReference type="Proteomes" id="UP000887013">
    <property type="component" value="Unassembled WGS sequence"/>
</dbReference>
<dbReference type="EMBL" id="BMAW01107070">
    <property type="protein sequence ID" value="GFT27455.1"/>
    <property type="molecule type" value="Genomic_DNA"/>
</dbReference>
<dbReference type="Pfam" id="PF15490">
    <property type="entry name" value="Ten1_2"/>
    <property type="match status" value="1"/>
</dbReference>
<comment type="caution">
    <text evidence="1">The sequence shown here is derived from an EMBL/GenBank/DDBJ whole genome shotgun (WGS) entry which is preliminary data.</text>
</comment>
<evidence type="ECO:0000313" key="1">
    <source>
        <dbReference type="EMBL" id="GFT27455.1"/>
    </source>
</evidence>
<evidence type="ECO:0000313" key="2">
    <source>
        <dbReference type="Proteomes" id="UP000887013"/>
    </source>
</evidence>
<protein>
    <submittedName>
        <fullName evidence="1">Uncharacterized protein</fullName>
    </submittedName>
</protein>
<gene>
    <name evidence="1" type="primary">AVEN_165610_1</name>
    <name evidence="1" type="ORF">NPIL_127811</name>
</gene>
<name>A0A8X6TLC6_NEPPI</name>
<sequence>MSRYRILFIEEINARSQLKPFTVRFIGKLRNYLAENNVGILVDTDVARPISVRVDFQNIVDIPMIIGSYYQIIGEALCEHVEPVIIRAAFVKNVDGIDMNMYKEAVRSRREYLFEFHLLSFSPPR</sequence>
<organism evidence="1 2">
    <name type="scientific">Nephila pilipes</name>
    <name type="common">Giant wood spider</name>
    <name type="synonym">Nephila maculata</name>
    <dbReference type="NCBI Taxonomy" id="299642"/>
    <lineage>
        <taxon>Eukaryota</taxon>
        <taxon>Metazoa</taxon>
        <taxon>Ecdysozoa</taxon>
        <taxon>Arthropoda</taxon>
        <taxon>Chelicerata</taxon>
        <taxon>Arachnida</taxon>
        <taxon>Araneae</taxon>
        <taxon>Araneomorphae</taxon>
        <taxon>Entelegynae</taxon>
        <taxon>Araneoidea</taxon>
        <taxon>Nephilidae</taxon>
        <taxon>Nephila</taxon>
    </lineage>
</organism>
<dbReference type="InterPro" id="IPR012340">
    <property type="entry name" value="NA-bd_OB-fold"/>
</dbReference>
<dbReference type="AlphaFoldDB" id="A0A8X6TLC6"/>
<dbReference type="OrthoDB" id="342190at2759"/>
<dbReference type="InterPro" id="IPR029146">
    <property type="entry name" value="Ten1_animal_plant"/>
</dbReference>
<dbReference type="Gene3D" id="2.40.50.140">
    <property type="entry name" value="Nucleic acid-binding proteins"/>
    <property type="match status" value="1"/>
</dbReference>